<dbReference type="Pfam" id="PF22589">
    <property type="entry name" value="SPMIP1"/>
    <property type="match status" value="1"/>
</dbReference>
<evidence type="ECO:0000259" key="1">
    <source>
        <dbReference type="Pfam" id="PF22589"/>
    </source>
</evidence>
<dbReference type="KEGG" id="dpl:KGM_214320"/>
<protein>
    <recommendedName>
        <fullName evidence="1">Sperm microtubule inner protein 1 C-terminal domain-containing protein</fullName>
    </recommendedName>
</protein>
<comment type="caution">
    <text evidence="2">The sequence shown here is derived from an EMBL/GenBank/DDBJ whole genome shotgun (WGS) entry which is preliminary data.</text>
</comment>
<gene>
    <name evidence="2" type="ORF">KGM_214320</name>
</gene>
<keyword evidence="3" id="KW-1185">Reference proteome</keyword>
<dbReference type="OrthoDB" id="410807at2759"/>
<feature type="domain" description="Sperm microtubule inner protein 1 C-terminal" evidence="1">
    <location>
        <begin position="47"/>
        <end position="151"/>
    </location>
</feature>
<evidence type="ECO:0000313" key="2">
    <source>
        <dbReference type="EMBL" id="OWR55483.1"/>
    </source>
</evidence>
<sequence>MNHAFLADAWRRSRRRDRLWYQEKLMPALQASKERQARDIDVSIALAEELLKAYNEPVPQAITIAPHVLTPMEDDSLMKPIEPEITNLFYGSTEKGAAEKYLKARYKKAPEDRFYFRLTKQSRLKPRDVNHGRCAILRDTFYRKNNLAPDPIHYSSPAGGEFSICSEYSCSFN</sequence>
<name>A0A212FP43_DANPL</name>
<dbReference type="EMBL" id="AGBW02003976">
    <property type="protein sequence ID" value="OWR55483.1"/>
    <property type="molecule type" value="Genomic_DNA"/>
</dbReference>
<dbReference type="Proteomes" id="UP000007151">
    <property type="component" value="Unassembled WGS sequence"/>
</dbReference>
<dbReference type="AlphaFoldDB" id="A0A212FP43"/>
<accession>A0A212FP43</accession>
<evidence type="ECO:0000313" key="3">
    <source>
        <dbReference type="Proteomes" id="UP000007151"/>
    </source>
</evidence>
<dbReference type="InterPro" id="IPR054323">
    <property type="entry name" value="SPMIP1_C"/>
</dbReference>
<organism evidence="2 3">
    <name type="scientific">Danaus plexippus plexippus</name>
    <dbReference type="NCBI Taxonomy" id="278856"/>
    <lineage>
        <taxon>Eukaryota</taxon>
        <taxon>Metazoa</taxon>
        <taxon>Ecdysozoa</taxon>
        <taxon>Arthropoda</taxon>
        <taxon>Hexapoda</taxon>
        <taxon>Insecta</taxon>
        <taxon>Pterygota</taxon>
        <taxon>Neoptera</taxon>
        <taxon>Endopterygota</taxon>
        <taxon>Lepidoptera</taxon>
        <taxon>Glossata</taxon>
        <taxon>Ditrysia</taxon>
        <taxon>Papilionoidea</taxon>
        <taxon>Nymphalidae</taxon>
        <taxon>Danainae</taxon>
        <taxon>Danaini</taxon>
        <taxon>Danaina</taxon>
        <taxon>Danaus</taxon>
        <taxon>Danaus</taxon>
    </lineage>
</organism>
<dbReference type="eggNOG" id="ENOG502TBS7">
    <property type="taxonomic scope" value="Eukaryota"/>
</dbReference>
<reference evidence="2 3" key="1">
    <citation type="journal article" date="2011" name="Cell">
        <title>The monarch butterfly genome yields insights into long-distance migration.</title>
        <authorList>
            <person name="Zhan S."/>
            <person name="Merlin C."/>
            <person name="Boore J.L."/>
            <person name="Reppert S.M."/>
        </authorList>
    </citation>
    <scope>NUCLEOTIDE SEQUENCE [LARGE SCALE GENOMIC DNA]</scope>
    <source>
        <strain evidence="2">F-2</strain>
    </source>
</reference>
<proteinExistence type="predicted"/>